<name>A0ABN8JWU9_9HYPH</name>
<dbReference type="Proteomes" id="UP001153050">
    <property type="component" value="Unassembled WGS sequence"/>
</dbReference>
<dbReference type="EMBL" id="CAKXZT010000126">
    <property type="protein sequence ID" value="CAH2402300.1"/>
    <property type="molecule type" value="Genomic_DNA"/>
</dbReference>
<protein>
    <submittedName>
        <fullName evidence="1">Uncharacterized protein</fullName>
    </submittedName>
</protein>
<reference evidence="1 2" key="1">
    <citation type="submission" date="2022-03" db="EMBL/GenBank/DDBJ databases">
        <authorList>
            <person name="Brunel B."/>
        </authorList>
    </citation>
    <scope>NUCLEOTIDE SEQUENCE [LARGE SCALE GENOMIC DNA]</scope>
    <source>
        <strain evidence="1">STM5069sample</strain>
    </source>
</reference>
<comment type="caution">
    <text evidence="1">The sequence shown here is derived from an EMBL/GenBank/DDBJ whole genome shotgun (WGS) entry which is preliminary data.</text>
</comment>
<proteinExistence type="predicted"/>
<organism evidence="1 2">
    <name type="scientific">Mesorhizobium escarrei</name>
    <dbReference type="NCBI Taxonomy" id="666018"/>
    <lineage>
        <taxon>Bacteria</taxon>
        <taxon>Pseudomonadati</taxon>
        <taxon>Pseudomonadota</taxon>
        <taxon>Alphaproteobacteria</taxon>
        <taxon>Hyphomicrobiales</taxon>
        <taxon>Phyllobacteriaceae</taxon>
        <taxon>Mesorhizobium</taxon>
    </lineage>
</organism>
<accession>A0ABN8JWU9</accession>
<evidence type="ECO:0000313" key="2">
    <source>
        <dbReference type="Proteomes" id="UP001153050"/>
    </source>
</evidence>
<sequence>MARPSHQADPAHRRQVEALAGYGVPELGFARLIGVDPKTLRKHYRSELDLGHLKANSAVAFHTANYATFRAQMANIQQAERQPFGAFNSVSNCPTLSSTKLKFGTGPKIIAAMAT</sequence>
<gene>
    <name evidence="1" type="ORF">MES5069_310036</name>
</gene>
<evidence type="ECO:0000313" key="1">
    <source>
        <dbReference type="EMBL" id="CAH2402300.1"/>
    </source>
</evidence>
<keyword evidence="2" id="KW-1185">Reference proteome</keyword>